<evidence type="ECO:0000256" key="3">
    <source>
        <dbReference type="SAM" id="Phobius"/>
    </source>
</evidence>
<dbReference type="InterPro" id="IPR003697">
    <property type="entry name" value="Maf-like"/>
</dbReference>
<dbReference type="CDD" id="cd00555">
    <property type="entry name" value="Maf"/>
    <property type="match status" value="1"/>
</dbReference>
<name>A0A814N6J4_ADIRI</name>
<evidence type="ECO:0000313" key="5">
    <source>
        <dbReference type="Proteomes" id="UP000663828"/>
    </source>
</evidence>
<dbReference type="PANTHER" id="PTHR43213">
    <property type="entry name" value="BIFUNCTIONAL DTTP/UTP PYROPHOSPHATASE/METHYLTRANSFERASE PROTEIN-RELATED"/>
    <property type="match status" value="1"/>
</dbReference>
<feature type="transmembrane region" description="Helical" evidence="3">
    <location>
        <begin position="167"/>
        <end position="189"/>
    </location>
</feature>
<keyword evidence="3" id="KW-0812">Transmembrane</keyword>
<dbReference type="Proteomes" id="UP000663828">
    <property type="component" value="Unassembled WGS sequence"/>
</dbReference>
<accession>A0A814N6J4</accession>
<dbReference type="Gene3D" id="3.90.950.10">
    <property type="match status" value="1"/>
</dbReference>
<dbReference type="EMBL" id="CAJNOR010001158">
    <property type="protein sequence ID" value="CAF1087544.1"/>
    <property type="molecule type" value="Genomic_DNA"/>
</dbReference>
<reference evidence="4" key="1">
    <citation type="submission" date="2021-02" db="EMBL/GenBank/DDBJ databases">
        <authorList>
            <person name="Nowell W R."/>
        </authorList>
    </citation>
    <scope>NUCLEOTIDE SEQUENCE</scope>
</reference>
<keyword evidence="5" id="KW-1185">Reference proteome</keyword>
<dbReference type="InterPro" id="IPR029001">
    <property type="entry name" value="ITPase-like_fam"/>
</dbReference>
<proteinExistence type="inferred from homology"/>
<sequence length="411" mass="46264">MISTLTQNIVISLIVTGITFSVVFLLNYLHKRNAITNEVSRKVTHIGAGTLYLALYFYDDHGHLSKYLNIFPNVLWTGILLWIGQRRSPDHGQSRVVLDVMTRMRDRNELLRGPLFFNFTMIICGTIFYKTVLGSIIMGTLTWGDGLAAVIGVRYGNQRKIYKNKSLDGSLTFLIAGILASIIYTSILVNFQSVALFKFSVMLQPLKHILQTKRIILASGSPQRKDLLRAISLNFEIIVSDFAEDLDPSLYKENLSQYVIDTAEHKCRHVYNELKLHENEKKNVIIIGADTMCSLDNVVYGKPVDGDDAFRMLKTFSNNTHQVCTGVCLLHGDTKRTFFETTDVTFGDIDNETIRAYVETGEPMNKAGAYGIQSLGATLVKKINGDYFNVVGFPIHHFCTQLKALLNSEIK</sequence>
<feature type="transmembrane region" description="Helical" evidence="3">
    <location>
        <begin position="6"/>
        <end position="27"/>
    </location>
</feature>
<dbReference type="PANTHER" id="PTHR43213:SF5">
    <property type="entry name" value="BIFUNCTIONAL DTTP_UTP PYROPHOSPHATASE_METHYLTRANSFERASE PROTEIN-RELATED"/>
    <property type="match status" value="1"/>
</dbReference>
<evidence type="ECO:0000256" key="1">
    <source>
        <dbReference type="ARBA" id="ARBA00001968"/>
    </source>
</evidence>
<evidence type="ECO:0008006" key="6">
    <source>
        <dbReference type="Google" id="ProtNLM"/>
    </source>
</evidence>
<gene>
    <name evidence="4" type="ORF">XAT740_LOCUS17657</name>
</gene>
<feature type="transmembrane region" description="Helical" evidence="3">
    <location>
        <begin position="110"/>
        <end position="129"/>
    </location>
</feature>
<evidence type="ECO:0000256" key="2">
    <source>
        <dbReference type="ARBA" id="ARBA00022801"/>
    </source>
</evidence>
<keyword evidence="3" id="KW-1133">Transmembrane helix</keyword>
<protein>
    <recommendedName>
        <fullName evidence="6">Maf-like protein</fullName>
    </recommendedName>
</protein>
<keyword evidence="2" id="KW-0378">Hydrolase</keyword>
<dbReference type="GO" id="GO:0047429">
    <property type="term" value="F:nucleoside triphosphate diphosphatase activity"/>
    <property type="evidence" value="ECO:0007669"/>
    <property type="project" value="InterPro"/>
</dbReference>
<dbReference type="HAMAP" id="MF_00528">
    <property type="entry name" value="Maf"/>
    <property type="match status" value="1"/>
</dbReference>
<feature type="transmembrane region" description="Helical" evidence="3">
    <location>
        <begin position="135"/>
        <end position="155"/>
    </location>
</feature>
<dbReference type="NCBIfam" id="TIGR00172">
    <property type="entry name" value="maf"/>
    <property type="match status" value="1"/>
</dbReference>
<comment type="cofactor">
    <cofactor evidence="1">
        <name>a divalent metal cation</name>
        <dbReference type="ChEBI" id="CHEBI:60240"/>
    </cofactor>
</comment>
<organism evidence="4 5">
    <name type="scientific">Adineta ricciae</name>
    <name type="common">Rotifer</name>
    <dbReference type="NCBI Taxonomy" id="249248"/>
    <lineage>
        <taxon>Eukaryota</taxon>
        <taxon>Metazoa</taxon>
        <taxon>Spiralia</taxon>
        <taxon>Gnathifera</taxon>
        <taxon>Rotifera</taxon>
        <taxon>Eurotatoria</taxon>
        <taxon>Bdelloidea</taxon>
        <taxon>Adinetida</taxon>
        <taxon>Adinetidae</taxon>
        <taxon>Adineta</taxon>
    </lineage>
</organism>
<dbReference type="Pfam" id="PF02545">
    <property type="entry name" value="Maf"/>
    <property type="match status" value="1"/>
</dbReference>
<evidence type="ECO:0000313" key="4">
    <source>
        <dbReference type="EMBL" id="CAF1087544.1"/>
    </source>
</evidence>
<keyword evidence="3" id="KW-0472">Membrane</keyword>
<comment type="caution">
    <text evidence="4">The sequence shown here is derived from an EMBL/GenBank/DDBJ whole genome shotgun (WGS) entry which is preliminary data.</text>
</comment>
<dbReference type="AlphaFoldDB" id="A0A814N6J4"/>
<dbReference type="SUPFAM" id="SSF52972">
    <property type="entry name" value="ITPase-like"/>
    <property type="match status" value="1"/>
</dbReference>